<dbReference type="EMBL" id="DAAHHJ010000026">
    <property type="protein sequence ID" value="HAB6095548.1"/>
    <property type="molecule type" value="Genomic_DNA"/>
</dbReference>
<dbReference type="Pfam" id="PF03466">
    <property type="entry name" value="LysR_substrate"/>
    <property type="match status" value="1"/>
</dbReference>
<dbReference type="PANTHER" id="PTHR30419">
    <property type="entry name" value="HTH-TYPE TRANSCRIPTIONAL REGULATOR YBHD"/>
    <property type="match status" value="1"/>
</dbReference>
<dbReference type="EMBL" id="DAAGWM010000024">
    <property type="protein sequence ID" value="HAB4838341.1"/>
    <property type="molecule type" value="Genomic_DNA"/>
</dbReference>
<keyword evidence="4" id="KW-0804">Transcription</keyword>
<dbReference type="EMBL" id="DAAHHF010000023">
    <property type="protein sequence ID" value="HAB6154270.1"/>
    <property type="molecule type" value="Genomic_DNA"/>
</dbReference>
<dbReference type="InterPro" id="IPR050950">
    <property type="entry name" value="HTH-type_LysR_regulators"/>
</dbReference>
<evidence type="ECO:0000313" key="16">
    <source>
        <dbReference type="EMBL" id="HAB6163014.1"/>
    </source>
</evidence>
<dbReference type="GO" id="GO:0003700">
    <property type="term" value="F:DNA-binding transcription factor activity"/>
    <property type="evidence" value="ECO:0007669"/>
    <property type="project" value="InterPro"/>
</dbReference>
<evidence type="ECO:0000313" key="9">
    <source>
        <dbReference type="EMBL" id="HAB3709980.1"/>
    </source>
</evidence>
<dbReference type="GO" id="GO:0005829">
    <property type="term" value="C:cytosol"/>
    <property type="evidence" value="ECO:0007669"/>
    <property type="project" value="TreeGrafter"/>
</dbReference>
<proteinExistence type="inferred from homology"/>
<evidence type="ECO:0000313" key="7">
    <source>
        <dbReference type="EMBL" id="HAB1459526.1"/>
    </source>
</evidence>
<dbReference type="EMBL" id="DAAHIO010000025">
    <property type="protein sequence ID" value="HAB6163014.1"/>
    <property type="molecule type" value="Genomic_DNA"/>
</dbReference>
<dbReference type="EMBL" id="DAAWEV010000024">
    <property type="protein sequence ID" value="HAF7594137.1"/>
    <property type="molecule type" value="Genomic_DNA"/>
</dbReference>
<evidence type="ECO:0000313" key="10">
    <source>
        <dbReference type="EMBL" id="HAB4120005.1"/>
    </source>
</evidence>
<keyword evidence="2" id="KW-0805">Transcription regulation</keyword>
<evidence type="ECO:0000256" key="4">
    <source>
        <dbReference type="ARBA" id="ARBA00023163"/>
    </source>
</evidence>
<organism evidence="17">
    <name type="scientific">Salmonella enterica subsp. enterica serovar Choleraesuis</name>
    <dbReference type="NCBI Taxonomy" id="119912"/>
    <lineage>
        <taxon>Bacteria</taxon>
        <taxon>Pseudomonadati</taxon>
        <taxon>Pseudomonadota</taxon>
        <taxon>Gammaproteobacteria</taxon>
        <taxon>Enterobacterales</taxon>
        <taxon>Enterobacteriaceae</taxon>
        <taxon>Salmonella</taxon>
    </lineage>
</organism>
<dbReference type="GO" id="GO:0003677">
    <property type="term" value="F:DNA binding"/>
    <property type="evidence" value="ECO:0007669"/>
    <property type="project" value="UniProtKB-KW"/>
</dbReference>
<evidence type="ECO:0000313" key="11">
    <source>
        <dbReference type="EMBL" id="HAB4337082.1"/>
    </source>
</evidence>
<evidence type="ECO:0000313" key="12">
    <source>
        <dbReference type="EMBL" id="HAB4838341.1"/>
    </source>
</evidence>
<dbReference type="PROSITE" id="PS50931">
    <property type="entry name" value="HTH_LYSR"/>
    <property type="match status" value="1"/>
</dbReference>
<sequence>MNLTIRQFRAFLAVADLRSFTAASKYLCITQGAVSGLINEMESQMEVSLFDRTSRVVKLSPDGEKFLPAAMRVVEEFQRAENYARDLKEIKKSLVRVVGAPLIACAFLPQIIHAFKQQHPHTHVQLIDKPMSQLQKSIMLGEADFGIGPERPLEPEIDKQTLFTTEIALYCHPDYRLHKKTVRWEEIQSEELIAVGNESIPMISATAGVRIKPKMTVEHMATAMSLAAQCEGVVIAGTFSRHYAKSYQLATCSLTPPLRRNMNVYYHAWRAQTPATQRFKDFLFSYVGEHHDAPANQRGRPGIKAG</sequence>
<dbReference type="InterPro" id="IPR036388">
    <property type="entry name" value="WH-like_DNA-bd_sf"/>
</dbReference>
<name>A0A5I8UWS7_SALET</name>
<reference evidence="17" key="2">
    <citation type="submission" date="2018-07" db="EMBL/GenBank/DDBJ databases">
        <authorList>
            <consortium name="NCBI Pathogen Detection Project"/>
        </authorList>
    </citation>
    <scope>NUCLEOTIDE SEQUENCE</scope>
    <source>
        <strain evidence="17">NCTR-SF22</strain>
        <strain evidence="6">Salmonella enterica</strain>
    </source>
</reference>
<evidence type="ECO:0000313" key="15">
    <source>
        <dbReference type="EMBL" id="HAB6154270.1"/>
    </source>
</evidence>
<evidence type="ECO:0000259" key="5">
    <source>
        <dbReference type="PROSITE" id="PS50931"/>
    </source>
</evidence>
<dbReference type="PANTHER" id="PTHR30419:SF30">
    <property type="entry name" value="LYSR FAMILY TRANSCRIPTIONAL REGULATOR"/>
    <property type="match status" value="1"/>
</dbReference>
<feature type="domain" description="HTH lysR-type" evidence="5">
    <location>
        <begin position="3"/>
        <end position="60"/>
    </location>
</feature>
<dbReference type="EMBL" id="DAAHGH010000025">
    <property type="protein sequence ID" value="HAB5987476.1"/>
    <property type="molecule type" value="Genomic_DNA"/>
</dbReference>
<dbReference type="InterPro" id="IPR005119">
    <property type="entry name" value="LysR_subst-bd"/>
</dbReference>
<evidence type="ECO:0000313" key="8">
    <source>
        <dbReference type="EMBL" id="HAB3701374.1"/>
    </source>
</evidence>
<dbReference type="EMBL" id="DAAGSC010000025">
    <property type="protein sequence ID" value="HAB4337082.1"/>
    <property type="molecule type" value="Genomic_DNA"/>
</dbReference>
<dbReference type="EMBL" id="DAAGMU010000028">
    <property type="protein sequence ID" value="HAB3709980.1"/>
    <property type="molecule type" value="Genomic_DNA"/>
</dbReference>
<dbReference type="EMBL" id="DAAGQI010000027">
    <property type="protein sequence ID" value="HAB4120005.1"/>
    <property type="molecule type" value="Genomic_DNA"/>
</dbReference>
<evidence type="ECO:0000313" key="14">
    <source>
        <dbReference type="EMBL" id="HAB6095548.1"/>
    </source>
</evidence>
<comment type="similarity">
    <text evidence="1">Belongs to the LysR transcriptional regulatory family.</text>
</comment>
<gene>
    <name evidence="6" type="ORF">GB124_20775</name>
    <name evidence="13" type="ORF">GB355_20475</name>
    <name evidence="16" type="ORF">GB421_20700</name>
    <name evidence="14" type="ORF">GB623_20655</name>
    <name evidence="9" type="ORF">GBV40_19065</name>
    <name evidence="15" type="ORF">GBV66_20575</name>
    <name evidence="8" type="ORF">GBV92_20800</name>
    <name evidence="7" type="ORF">GBX10_19930</name>
    <name evidence="11" type="ORF">GBY24_20300</name>
    <name evidence="10" type="ORF">GBY28_20740</name>
    <name evidence="12" type="ORF">GBZ03_20755</name>
    <name evidence="17" type="ORF">GND64_003577</name>
</gene>
<evidence type="ECO:0000256" key="2">
    <source>
        <dbReference type="ARBA" id="ARBA00023015"/>
    </source>
</evidence>
<dbReference type="CDD" id="cd08440">
    <property type="entry name" value="PBP2_LTTR_like_4"/>
    <property type="match status" value="1"/>
</dbReference>
<dbReference type="Gene3D" id="1.10.10.10">
    <property type="entry name" value="Winged helix-like DNA-binding domain superfamily/Winged helix DNA-binding domain"/>
    <property type="match status" value="1"/>
</dbReference>
<dbReference type="InterPro" id="IPR000847">
    <property type="entry name" value="LysR_HTH_N"/>
</dbReference>
<dbReference type="FunFam" id="1.10.10.10:FF:000544">
    <property type="entry name" value="LysR family transcriptional regulator"/>
    <property type="match status" value="1"/>
</dbReference>
<reference evidence="17" key="1">
    <citation type="journal article" date="2018" name="Genome Biol.">
        <title>SKESA: strategic k-mer extension for scrupulous assemblies.</title>
        <authorList>
            <person name="Souvorov A."/>
            <person name="Agarwala R."/>
            <person name="Lipman D.J."/>
        </authorList>
    </citation>
    <scope>NUCLEOTIDE SEQUENCE</scope>
    <source>
        <strain evidence="17">NCTR-SF22</strain>
        <strain evidence="6">Salmonella enterica</strain>
    </source>
</reference>
<comment type="caution">
    <text evidence="17">The sequence shown here is derived from an EMBL/GenBank/DDBJ whole genome shotgun (WGS) entry which is preliminary data.</text>
</comment>
<evidence type="ECO:0000256" key="3">
    <source>
        <dbReference type="ARBA" id="ARBA00023125"/>
    </source>
</evidence>
<dbReference type="Pfam" id="PF00126">
    <property type="entry name" value="HTH_1"/>
    <property type="match status" value="1"/>
</dbReference>
<dbReference type="InterPro" id="IPR036390">
    <property type="entry name" value="WH_DNA-bd_sf"/>
</dbReference>
<dbReference type="EMBL" id="DAAGMS010000027">
    <property type="protein sequence ID" value="HAB3701374.1"/>
    <property type="molecule type" value="Genomic_DNA"/>
</dbReference>
<dbReference type="EMBL" id="DAAFUW010000023">
    <property type="protein sequence ID" value="HAB1459526.1"/>
    <property type="molecule type" value="Genomic_DNA"/>
</dbReference>
<dbReference type="EMBL" id="DAAFPX010000029">
    <property type="protein sequence ID" value="HAB1018293.1"/>
    <property type="molecule type" value="Genomic_DNA"/>
</dbReference>
<dbReference type="AlphaFoldDB" id="A0A5I8UWS7"/>
<dbReference type="SUPFAM" id="SSF53850">
    <property type="entry name" value="Periplasmic binding protein-like II"/>
    <property type="match status" value="1"/>
</dbReference>
<protein>
    <submittedName>
        <fullName evidence="17">LysR family transcriptional regulator</fullName>
    </submittedName>
</protein>
<accession>A0A5I8UWS7</accession>
<evidence type="ECO:0000256" key="1">
    <source>
        <dbReference type="ARBA" id="ARBA00009437"/>
    </source>
</evidence>
<keyword evidence="3" id="KW-0238">DNA-binding</keyword>
<evidence type="ECO:0000313" key="13">
    <source>
        <dbReference type="EMBL" id="HAB5987476.1"/>
    </source>
</evidence>
<evidence type="ECO:0000313" key="17">
    <source>
        <dbReference type="EMBL" id="HAF7594137.1"/>
    </source>
</evidence>
<evidence type="ECO:0000313" key="6">
    <source>
        <dbReference type="EMBL" id="HAB1018293.1"/>
    </source>
</evidence>
<dbReference type="Gene3D" id="3.40.190.290">
    <property type="match status" value="1"/>
</dbReference>
<dbReference type="SUPFAM" id="SSF46785">
    <property type="entry name" value="Winged helix' DNA-binding domain"/>
    <property type="match status" value="1"/>
</dbReference>
<dbReference type="RefSeq" id="WP_001541163.1">
    <property type="nucleotide sequence ID" value="NZ_CP051366.1"/>
</dbReference>